<dbReference type="InterPro" id="IPR016163">
    <property type="entry name" value="Ald_DH_C"/>
</dbReference>
<dbReference type="FunFam" id="3.40.309.10:FF:000017">
    <property type="entry name" value="Aldehyde dehydrogenase B"/>
    <property type="match status" value="1"/>
</dbReference>
<protein>
    <submittedName>
        <fullName evidence="6">Aldehyde dehydrogenase</fullName>
    </submittedName>
</protein>
<dbReference type="AlphaFoldDB" id="A0A1H5X150"/>
<dbReference type="Pfam" id="PF00171">
    <property type="entry name" value="Aldedh"/>
    <property type="match status" value="1"/>
</dbReference>
<evidence type="ECO:0000256" key="1">
    <source>
        <dbReference type="ARBA" id="ARBA00009986"/>
    </source>
</evidence>
<dbReference type="FunFam" id="3.40.605.10:FF:000001">
    <property type="entry name" value="Aldehyde dehydrogenase 1"/>
    <property type="match status" value="1"/>
</dbReference>
<dbReference type="InterPro" id="IPR016161">
    <property type="entry name" value="Ald_DH/histidinol_DH"/>
</dbReference>
<reference evidence="6 7" key="1">
    <citation type="submission" date="2016-10" db="EMBL/GenBank/DDBJ databases">
        <authorList>
            <person name="de Groot N.N."/>
        </authorList>
    </citation>
    <scope>NUCLEOTIDE SEQUENCE [LARGE SCALE GENOMIC DNA]</scope>
    <source>
        <strain evidence="6 7">DSM 22489</strain>
    </source>
</reference>
<evidence type="ECO:0000256" key="4">
    <source>
        <dbReference type="RuleBase" id="RU003345"/>
    </source>
</evidence>
<feature type="active site" evidence="3">
    <location>
        <position position="263"/>
    </location>
</feature>
<dbReference type="InterPro" id="IPR029510">
    <property type="entry name" value="Ald_DH_CS_GLU"/>
</dbReference>
<dbReference type="PANTHER" id="PTHR43111">
    <property type="entry name" value="ALDEHYDE DEHYDROGENASE B-RELATED"/>
    <property type="match status" value="1"/>
</dbReference>
<proteinExistence type="inferred from homology"/>
<feature type="domain" description="Aldehyde dehydrogenase" evidence="5">
    <location>
        <begin position="28"/>
        <end position="495"/>
    </location>
</feature>
<dbReference type="SUPFAM" id="SSF53720">
    <property type="entry name" value="ALDH-like"/>
    <property type="match status" value="1"/>
</dbReference>
<dbReference type="InterPro" id="IPR016162">
    <property type="entry name" value="Ald_DH_N"/>
</dbReference>
<dbReference type="InterPro" id="IPR016160">
    <property type="entry name" value="Ald_DH_CS_CYS"/>
</dbReference>
<dbReference type="Gene3D" id="3.40.605.10">
    <property type="entry name" value="Aldehyde Dehydrogenase, Chain A, domain 1"/>
    <property type="match status" value="1"/>
</dbReference>
<evidence type="ECO:0000256" key="3">
    <source>
        <dbReference type="PROSITE-ProRule" id="PRU10007"/>
    </source>
</evidence>
<dbReference type="CDD" id="cd07116">
    <property type="entry name" value="ALDH_ACDHII-AcoD"/>
    <property type="match status" value="1"/>
</dbReference>
<gene>
    <name evidence="6" type="ORF">SAMN05421819_1818</name>
</gene>
<dbReference type="OrthoDB" id="20170at2"/>
<dbReference type="PROSITE" id="PS00687">
    <property type="entry name" value="ALDEHYDE_DEHYDR_GLU"/>
    <property type="match status" value="1"/>
</dbReference>
<keyword evidence="2 4" id="KW-0560">Oxidoreductase</keyword>
<keyword evidence="7" id="KW-1185">Reference proteome</keyword>
<dbReference type="Gene3D" id="3.40.309.10">
    <property type="entry name" value="Aldehyde Dehydrogenase, Chain A, domain 2"/>
    <property type="match status" value="1"/>
</dbReference>
<sequence>MATSSLVNPATGTLNLRKHYDNYIGGRWVAPVSGQYFDNVTPVTGEVLCQIARSNTQDVDLALDAAHAARAAWGGSSAADRARALERIADRMGEHLIELATVETWDNGKPIRETMAADIPLAIEHFRYFAGCIRAQEGALSQLDELTVAYHYHEPLGVVGQIIPWNFPILMAAWKLAPALAAGNCIVLKPAEQTPLSILILMELIDDILPPGVLNIVNGFGLEAGKPLATSPRIKKIAFTGETTTGRLIMQYASQNLIPVTLELGGKSPNIFFADVMNEDDAFFDKALEGFALFALNQGEVCTCPSRALIQQSIYDRFMERAIKRVEAIKQGSPLEKDTMIGAQASSEQLEKILSYIDIGKQEGAKVLTGGERNILEGNLRNGYYVQPTIFEGHNKMRIFQEEIFGPVVSVTTFKDEAEALEIANDTLYGLGAGLWTRDMNRAYRMGRGIEAGRVWTNCYHLYPAHAAFGGYKQSGIGRENHKMMLDHYQQTKNILVSYNPNKLGFF</sequence>
<dbReference type="PROSITE" id="PS00070">
    <property type="entry name" value="ALDEHYDE_DEHYDR_CYS"/>
    <property type="match status" value="1"/>
</dbReference>
<dbReference type="RefSeq" id="WP_103932691.1">
    <property type="nucleotide sequence ID" value="NZ_FNVA01000002.1"/>
</dbReference>
<evidence type="ECO:0000259" key="5">
    <source>
        <dbReference type="Pfam" id="PF00171"/>
    </source>
</evidence>
<evidence type="ECO:0000313" key="6">
    <source>
        <dbReference type="EMBL" id="SEG05110.1"/>
    </source>
</evidence>
<dbReference type="InterPro" id="IPR015590">
    <property type="entry name" value="Aldehyde_DH_dom"/>
</dbReference>
<dbReference type="PANTHER" id="PTHR43111:SF1">
    <property type="entry name" value="ALDEHYDE DEHYDROGENASE B-RELATED"/>
    <property type="match status" value="1"/>
</dbReference>
<accession>A0A1H5X150</accession>
<evidence type="ECO:0000256" key="2">
    <source>
        <dbReference type="ARBA" id="ARBA00023002"/>
    </source>
</evidence>
<comment type="similarity">
    <text evidence="1 4">Belongs to the aldehyde dehydrogenase family.</text>
</comment>
<dbReference type="GO" id="GO:0004030">
    <property type="term" value="F:aldehyde dehydrogenase [NAD(P)+] activity"/>
    <property type="evidence" value="ECO:0007669"/>
    <property type="project" value="UniProtKB-ARBA"/>
</dbReference>
<dbReference type="Proteomes" id="UP000236728">
    <property type="component" value="Unassembled WGS sequence"/>
</dbReference>
<evidence type="ECO:0000313" key="7">
    <source>
        <dbReference type="Proteomes" id="UP000236728"/>
    </source>
</evidence>
<name>A0A1H5X150_9BACT</name>
<organism evidence="6 7">
    <name type="scientific">Bryocella elongata</name>
    <dbReference type="NCBI Taxonomy" id="863522"/>
    <lineage>
        <taxon>Bacteria</taxon>
        <taxon>Pseudomonadati</taxon>
        <taxon>Acidobacteriota</taxon>
        <taxon>Terriglobia</taxon>
        <taxon>Terriglobales</taxon>
        <taxon>Acidobacteriaceae</taxon>
        <taxon>Bryocella</taxon>
    </lineage>
</organism>
<dbReference type="EMBL" id="FNVA01000002">
    <property type="protein sequence ID" value="SEG05110.1"/>
    <property type="molecule type" value="Genomic_DNA"/>
</dbReference>